<feature type="compositionally biased region" description="Basic and acidic residues" evidence="7">
    <location>
        <begin position="901"/>
        <end position="919"/>
    </location>
</feature>
<dbReference type="STRING" id="34508.A0A4U5N6Z4"/>
<dbReference type="GO" id="GO:0003743">
    <property type="term" value="F:translation initiation factor activity"/>
    <property type="evidence" value="ECO:0007669"/>
    <property type="project" value="UniProtKB-UniRule"/>
</dbReference>
<evidence type="ECO:0000256" key="3">
    <source>
        <dbReference type="ARBA" id="ARBA00022540"/>
    </source>
</evidence>
<dbReference type="Pfam" id="PF01399">
    <property type="entry name" value="PCI"/>
    <property type="match status" value="1"/>
</dbReference>
<comment type="caution">
    <text evidence="9">The sequence shown here is derived from an EMBL/GenBank/DDBJ whole genome shotgun (WGS) entry which is preliminary data.</text>
</comment>
<dbReference type="EMBL" id="AZBU02000005">
    <property type="protein sequence ID" value="TKR78190.1"/>
    <property type="molecule type" value="Genomic_DNA"/>
</dbReference>
<keyword evidence="4 6" id="KW-0694">RNA-binding</keyword>
<dbReference type="Proteomes" id="UP000298663">
    <property type="component" value="Unassembled WGS sequence"/>
</dbReference>
<dbReference type="FunFam" id="4.10.860.10:FF:000001">
    <property type="entry name" value="Eukaryotic translation initiation factor 3 subunit A"/>
    <property type="match status" value="1"/>
</dbReference>
<keyword evidence="10" id="KW-1185">Reference proteome</keyword>
<dbReference type="OrthoDB" id="18884at2759"/>
<evidence type="ECO:0000313" key="9">
    <source>
        <dbReference type="EMBL" id="TKR78190.1"/>
    </source>
</evidence>
<evidence type="ECO:0000256" key="4">
    <source>
        <dbReference type="ARBA" id="ARBA00022884"/>
    </source>
</evidence>
<dbReference type="AlphaFoldDB" id="A0A4U5N6Z4"/>
<evidence type="ECO:0000256" key="1">
    <source>
        <dbReference type="ARBA" id="ARBA00004496"/>
    </source>
</evidence>
<keyword evidence="2 6" id="KW-0963">Cytoplasm</keyword>
<dbReference type="GO" id="GO:0071540">
    <property type="term" value="C:eukaryotic translation initiation factor 3 complex, eIF3e"/>
    <property type="evidence" value="ECO:0007669"/>
    <property type="project" value="TreeGrafter"/>
</dbReference>
<comment type="subunit">
    <text evidence="6">Component of the eukaryotic translation initiation factor 3 (eIF-3) complex.</text>
</comment>
<keyword evidence="5 6" id="KW-0648">Protein biosynthesis</keyword>
<dbReference type="PANTHER" id="PTHR14005">
    <property type="entry name" value="EUKARYOTIC TRANSLATION INITIATION FACTOR 3, THETA SUBUNIT"/>
    <property type="match status" value="1"/>
</dbReference>
<sequence>MRSSNFFRKPETALQRANEFISVGKERDALEALHDMIKDRRHKSSWTKTHEQIMMKHVELCVNLRNSAFAKDALFQYKSMTQQVCVKSLESVLTHFLTLAEKKTEDAQQASIEKVEEIDDLDQADAPENFLLSVVSGAATKERMDRAVLSPWLRFLWDSYRNCLDLLRNNAMVETLYHTIARQSFKFCARFQRRTEFRKLCEILRLHLSQIQKSQHLGHVVKLNSVDSLTIMQETRLIQLDTAIQMELWQEAYRSAEDLHGMMQLSKDKDKRMVKPTSYVNYYDKLALVFWKGGNSLFHAAALLQKFIIYKDMKKSFSEEEAADQATRVLLATLSIPDGSDSPSDLTKHLDIEDQHIGNVRVLSNLLRLPIAPTRNGILKEVVRLGIPDLASEPARLLYKYFEREFAPLRLATLVDTQLKALTESGRVEHNQYVVALRQVIATKALKQLSVIYDTLSIERIRKIIPFFTPVELERFFVDIAKHRFVKAHIDHRESCIRFSSPENSLTGVGGINTAIDGAQGIETIRTHLEDLFVQLRDTTNVLDGENRLRLAKEKLKQQATVYGFCKDHDYERILLRRRKIENYKETTETQRQEKLQRMQQEAARREEQRRKEELDRLEAESKESEKKRRLAEQQEVERKIRQEKMKQIQQNPMYQNIVKEKGEEALKDMDPEAVLKEQRQRLDAERREQQTKLQLQEKKFDHQVRAYHLEEVKLRKEISDKRRAEVPALIDAYEARRVKAEIDKHQNDVDNYNRLEIVRQDAAIFIEQVKAKNAEAFAQKMEEWRNYVEEKRRELLEKRHEERKKARREEWEAEQKRLEQKLLQEEEDRVRRQNMSSRAENRMREPLPETKADQDDNWRTGMVSSRPAPAPMPTRTVERPDRSERFPERAPMRAPMSREQPGRDVEFSRDIMKPRAEPRAVPPTRADAEGSWRRGGVRSAAPQQGAPIRREQPGRDVEFTRDIMKPRAEPRAVPPTRADAEGSWRRNMRPTQQGAAAPSKQADNGEEDGQQKGWRVVSKKK</sequence>
<name>A0A4U5N6Z4_STECR</name>
<reference evidence="9 10" key="2">
    <citation type="journal article" date="2019" name="G3 (Bethesda)">
        <title>Hybrid Assembly of the Genome of the Entomopathogenic Nematode Steinernema carpocapsae Identifies the X-Chromosome.</title>
        <authorList>
            <person name="Serra L."/>
            <person name="Macchietto M."/>
            <person name="Macias-Munoz A."/>
            <person name="McGill C.J."/>
            <person name="Rodriguez I.M."/>
            <person name="Rodriguez B."/>
            <person name="Murad R."/>
            <person name="Mortazavi A."/>
        </authorList>
    </citation>
    <scope>NUCLEOTIDE SEQUENCE [LARGE SCALE GENOMIC DNA]</scope>
    <source>
        <strain evidence="9 10">ALL</strain>
    </source>
</reference>
<dbReference type="GO" id="GO:0002188">
    <property type="term" value="P:translation reinitiation"/>
    <property type="evidence" value="ECO:0007669"/>
    <property type="project" value="TreeGrafter"/>
</dbReference>
<dbReference type="Gene3D" id="4.10.860.10">
    <property type="entry name" value="UVR domain"/>
    <property type="match status" value="1"/>
</dbReference>
<dbReference type="PANTHER" id="PTHR14005:SF0">
    <property type="entry name" value="EUKARYOTIC TRANSLATION INITIATION FACTOR 3 SUBUNIT A"/>
    <property type="match status" value="1"/>
</dbReference>
<dbReference type="SMART" id="SM00088">
    <property type="entry name" value="PINT"/>
    <property type="match status" value="1"/>
</dbReference>
<dbReference type="GO" id="GO:0071541">
    <property type="term" value="C:eukaryotic translation initiation factor 3 complex, eIF3m"/>
    <property type="evidence" value="ECO:0007669"/>
    <property type="project" value="TreeGrafter"/>
</dbReference>
<accession>A0A4U5N6Z4</accession>
<evidence type="ECO:0000256" key="7">
    <source>
        <dbReference type="SAM" id="MobiDB-lite"/>
    </source>
</evidence>
<reference evidence="9 10" key="1">
    <citation type="journal article" date="2015" name="Genome Biol.">
        <title>Comparative genomics of Steinernema reveals deeply conserved gene regulatory networks.</title>
        <authorList>
            <person name="Dillman A.R."/>
            <person name="Macchietto M."/>
            <person name="Porter C.F."/>
            <person name="Rogers A."/>
            <person name="Williams B."/>
            <person name="Antoshechkin I."/>
            <person name="Lee M.M."/>
            <person name="Goodwin Z."/>
            <person name="Lu X."/>
            <person name="Lewis E.E."/>
            <person name="Goodrich-Blair H."/>
            <person name="Stock S.P."/>
            <person name="Adams B.J."/>
            <person name="Sternberg P.W."/>
            <person name="Mortazavi A."/>
        </authorList>
    </citation>
    <scope>NUCLEOTIDE SEQUENCE [LARGE SCALE GENOMIC DNA]</scope>
    <source>
        <strain evidence="9 10">ALL</strain>
    </source>
</reference>
<feature type="region of interest" description="Disordered" evidence="7">
    <location>
        <begin position="826"/>
        <end position="1022"/>
    </location>
</feature>
<dbReference type="GO" id="GO:0003729">
    <property type="term" value="F:mRNA binding"/>
    <property type="evidence" value="ECO:0007669"/>
    <property type="project" value="TreeGrafter"/>
</dbReference>
<proteinExistence type="inferred from homology"/>
<organism evidence="9 10">
    <name type="scientific">Steinernema carpocapsae</name>
    <name type="common">Entomopathogenic nematode</name>
    <dbReference type="NCBI Taxonomy" id="34508"/>
    <lineage>
        <taxon>Eukaryota</taxon>
        <taxon>Metazoa</taxon>
        <taxon>Ecdysozoa</taxon>
        <taxon>Nematoda</taxon>
        <taxon>Chromadorea</taxon>
        <taxon>Rhabditida</taxon>
        <taxon>Tylenchina</taxon>
        <taxon>Panagrolaimomorpha</taxon>
        <taxon>Strongyloidoidea</taxon>
        <taxon>Steinernematidae</taxon>
        <taxon>Steinernema</taxon>
    </lineage>
</organism>
<evidence type="ECO:0000259" key="8">
    <source>
        <dbReference type="PROSITE" id="PS50250"/>
    </source>
</evidence>
<dbReference type="GO" id="GO:0043614">
    <property type="term" value="C:multi-eIF complex"/>
    <property type="evidence" value="ECO:0007669"/>
    <property type="project" value="TreeGrafter"/>
</dbReference>
<feature type="compositionally biased region" description="Basic and acidic residues" evidence="7">
    <location>
        <begin position="877"/>
        <end position="892"/>
    </location>
</feature>
<keyword evidence="3 6" id="KW-0396">Initiation factor</keyword>
<dbReference type="HAMAP" id="MF_03000">
    <property type="entry name" value="eIF3a"/>
    <property type="match status" value="1"/>
</dbReference>
<feature type="compositionally biased region" description="Basic and acidic residues" evidence="7">
    <location>
        <begin position="840"/>
        <end position="859"/>
    </location>
</feature>
<protein>
    <recommendedName>
        <fullName evidence="6">Eukaryotic translation initiation factor 3 subunit A</fullName>
        <shortName evidence="6">eIF3a</shortName>
    </recommendedName>
    <alternativeName>
        <fullName evidence="6">Eukaryotic translation initiation factor 3 subunit 10</fullName>
    </alternativeName>
</protein>
<comment type="similarity">
    <text evidence="6">Belongs to the eIF-3 subunit A family.</text>
</comment>
<dbReference type="GO" id="GO:0033290">
    <property type="term" value="C:eukaryotic 48S preinitiation complex"/>
    <property type="evidence" value="ECO:0007669"/>
    <property type="project" value="UniProtKB-UniRule"/>
</dbReference>
<feature type="compositionally biased region" description="Basic and acidic residues" evidence="7">
    <location>
        <begin position="949"/>
        <end position="971"/>
    </location>
</feature>
<evidence type="ECO:0000313" key="10">
    <source>
        <dbReference type="Proteomes" id="UP000298663"/>
    </source>
</evidence>
<dbReference type="Pfam" id="PF22591">
    <property type="entry name" value="eIF3a_PCI_TPR-like"/>
    <property type="match status" value="1"/>
</dbReference>
<gene>
    <name evidence="9" type="ORF">L596_019040</name>
</gene>
<comment type="subcellular location">
    <subcellularLocation>
        <location evidence="1 6">Cytoplasm</location>
    </subcellularLocation>
</comment>
<dbReference type="Gene3D" id="1.25.40.860">
    <property type="match status" value="2"/>
</dbReference>
<evidence type="ECO:0000256" key="6">
    <source>
        <dbReference type="HAMAP-Rule" id="MF_03000"/>
    </source>
</evidence>
<dbReference type="GO" id="GO:0001732">
    <property type="term" value="P:formation of cytoplasmic translation initiation complex"/>
    <property type="evidence" value="ECO:0007669"/>
    <property type="project" value="UniProtKB-UniRule"/>
</dbReference>
<dbReference type="GO" id="GO:0016282">
    <property type="term" value="C:eukaryotic 43S preinitiation complex"/>
    <property type="evidence" value="ECO:0007669"/>
    <property type="project" value="UniProtKB-UniRule"/>
</dbReference>
<dbReference type="PROSITE" id="PS50250">
    <property type="entry name" value="PCI"/>
    <property type="match status" value="1"/>
</dbReference>
<dbReference type="InterPro" id="IPR000717">
    <property type="entry name" value="PCI_dom"/>
</dbReference>
<evidence type="ECO:0000256" key="5">
    <source>
        <dbReference type="ARBA" id="ARBA00022917"/>
    </source>
</evidence>
<dbReference type="InterPro" id="IPR027512">
    <property type="entry name" value="EIF3A"/>
</dbReference>
<dbReference type="InterPro" id="IPR054711">
    <property type="entry name" value="eIF3a_PCI_TPR-like"/>
</dbReference>
<feature type="domain" description="PCI" evidence="8">
    <location>
        <begin position="322"/>
        <end position="504"/>
    </location>
</feature>
<evidence type="ECO:0000256" key="2">
    <source>
        <dbReference type="ARBA" id="ARBA00022490"/>
    </source>
</evidence>
<comment type="function">
    <text evidence="6">RNA-binding component of the eukaryotic translation initiation factor 3 (eIF-3) complex, which is involved in protein synthesis of a specialized repertoire of mRNAs and, together with other initiation factors, stimulates binding of mRNA and methionyl-tRNAi to the 40S ribosome. The eIF-3 complex specifically targets and initiates translation of a subset of mRNAs involved in cell proliferation.</text>
</comment>
<feature type="region of interest" description="Disordered" evidence="7">
    <location>
        <begin position="586"/>
        <end position="635"/>
    </location>
</feature>